<dbReference type="Proteomes" id="UP001305787">
    <property type="component" value="Plasmid lp54"/>
</dbReference>
<proteinExistence type="predicted"/>
<keyword evidence="1" id="KW-0732">Signal</keyword>
<dbReference type="RefSeq" id="WP_316255748.1">
    <property type="nucleotide sequence ID" value="NZ_CP132460.1"/>
</dbReference>
<keyword evidence="2" id="KW-0614">Plasmid</keyword>
<feature type="signal peptide" evidence="1">
    <location>
        <begin position="1"/>
        <end position="27"/>
    </location>
</feature>
<dbReference type="Pfam" id="PF05714">
    <property type="entry name" value="PFam54_60"/>
    <property type="match status" value="1"/>
</dbReference>
<dbReference type="EMBL" id="CP132460">
    <property type="protein sequence ID" value="WNY66389.1"/>
    <property type="molecule type" value="Genomic_DNA"/>
</dbReference>
<organism evidence="2 3">
    <name type="scientific">Borrelia andersonii</name>
    <name type="common">Borreliella andersonii</name>
    <dbReference type="NCBI Taxonomy" id="42109"/>
    <lineage>
        <taxon>Bacteria</taxon>
        <taxon>Pseudomonadati</taxon>
        <taxon>Spirochaetota</taxon>
        <taxon>Spirochaetia</taxon>
        <taxon>Spirochaetales</taxon>
        <taxon>Borreliaceae</taxon>
        <taxon>Borreliella</taxon>
    </lineage>
</organism>
<evidence type="ECO:0000256" key="1">
    <source>
        <dbReference type="SAM" id="SignalP"/>
    </source>
</evidence>
<gene>
    <name evidence="2" type="ORF">QIA45_04780</name>
</gene>
<keyword evidence="3" id="KW-1185">Reference proteome</keyword>
<dbReference type="NCBIfam" id="NF033729">
    <property type="entry name" value="borfam54_2"/>
    <property type="match status" value="1"/>
</dbReference>
<reference evidence="2" key="1">
    <citation type="submission" date="2023-07" db="EMBL/GenBank/DDBJ databases">
        <title>Genome sequencing of multiple Borrelia sensu lato isolates.</title>
        <authorList>
            <person name="Mongodin E.F."/>
            <person name="Rudenko N."/>
            <person name="Fraser C.M."/>
            <person name="Schutzer S."/>
            <person name="Luft B."/>
            <person name="Morgan R."/>
            <person name="Chastens S."/>
            <person name="Qiu W."/>
        </authorList>
    </citation>
    <scope>NUCLEOTIDE SEQUENCE [LARGE SCALE GENOMIC DNA]</scope>
    <source>
        <strain evidence="2">21038</strain>
    </source>
</reference>
<geneLocation type="plasmid" evidence="2 3">
    <name>lp54</name>
</geneLocation>
<name>A0ABZ0CGI2_BORAD</name>
<sequence length="287" mass="33580">MKKTKIWKLLKLFQMTLLFSCSFYSKSNNTESTSELQPNHTEVKNSGIEKNIQNLQQNQLFKNEKEEIIKKIVQEFDENEKLIKKIGPNIEMFTQQINTDIQKAEPTDQFGISKTTFPEKQDMNIDLMLKDNRLRRLFYSSLNYDENKIKKLASILAQTSSSNGYHYNLIGEIFWTGFKIQEAFENAVNTLTKDELRRLMFNFRTKPVKEIQENFEKLLQERNSWIKTVDNIISEYDKNTAGCRANGNILGEVIRTGYEHELNSHNSIQISNNIITTLNACCDHIHY</sequence>
<accession>A0ABZ0CGI2</accession>
<dbReference type="NCBIfam" id="NF033728">
    <property type="entry name" value="borfam54_1"/>
    <property type="match status" value="1"/>
</dbReference>
<evidence type="ECO:0000313" key="2">
    <source>
        <dbReference type="EMBL" id="WNY66389.1"/>
    </source>
</evidence>
<feature type="chain" id="PRO_5045112413" evidence="1">
    <location>
        <begin position="28"/>
        <end position="287"/>
    </location>
</feature>
<dbReference type="InterPro" id="IPR008421">
    <property type="entry name" value="Borrelia_lipoprotein_PFam54/60"/>
</dbReference>
<dbReference type="NCBIfam" id="NF033730">
    <property type="entry name" value="borfam54_3"/>
    <property type="match status" value="1"/>
</dbReference>
<dbReference type="Gene3D" id="1.10.3160.10">
    <property type="entry name" value="Bbcrasp-1"/>
    <property type="match status" value="1"/>
</dbReference>
<protein>
    <submittedName>
        <fullName evidence="2">Complement regulator-acquiring protein</fullName>
    </submittedName>
</protein>
<evidence type="ECO:0000313" key="3">
    <source>
        <dbReference type="Proteomes" id="UP001305787"/>
    </source>
</evidence>